<dbReference type="Gene3D" id="3.30.70.20">
    <property type="match status" value="1"/>
</dbReference>
<keyword evidence="5" id="KW-0560">Oxidoreductase</keyword>
<dbReference type="PROSITE" id="PS00198">
    <property type="entry name" value="4FE4S_FER_1"/>
    <property type="match status" value="2"/>
</dbReference>
<evidence type="ECO:0000256" key="5">
    <source>
        <dbReference type="ARBA" id="ARBA00023002"/>
    </source>
</evidence>
<organism evidence="9 10">
    <name type="scientific">Giardia duodenalis assemblage B</name>
    <dbReference type="NCBI Taxonomy" id="1394984"/>
    <lineage>
        <taxon>Eukaryota</taxon>
        <taxon>Metamonada</taxon>
        <taxon>Diplomonadida</taxon>
        <taxon>Hexamitidae</taxon>
        <taxon>Giardiinae</taxon>
        <taxon>Giardia</taxon>
    </lineage>
</organism>
<dbReference type="PANTHER" id="PTHR32154:SF0">
    <property type="entry name" value="PYRUVATE-FLAVODOXIN OXIDOREDUCTASE-RELATED"/>
    <property type="match status" value="1"/>
</dbReference>
<evidence type="ECO:0000256" key="2">
    <source>
        <dbReference type="ARBA" id="ARBA00022485"/>
    </source>
</evidence>
<dbReference type="CDD" id="cd07034">
    <property type="entry name" value="TPP_PYR_PFOR_IOR-alpha_like"/>
    <property type="match status" value="1"/>
</dbReference>
<dbReference type="PROSITE" id="PS51379">
    <property type="entry name" value="4FE4S_FER_2"/>
    <property type="match status" value="2"/>
</dbReference>
<proteinExistence type="predicted"/>
<evidence type="ECO:0000256" key="7">
    <source>
        <dbReference type="ARBA" id="ARBA00023014"/>
    </source>
</evidence>
<dbReference type="InterPro" id="IPR033412">
    <property type="entry name" value="PFOR_II"/>
</dbReference>
<dbReference type="InterPro" id="IPR011895">
    <property type="entry name" value="Pyrv_flavodox_OxRed"/>
</dbReference>
<dbReference type="InterPro" id="IPR019456">
    <property type="entry name" value="Pyrv-flavodox_OxRtase_EKR"/>
</dbReference>
<name>A0A132NY12_GIAIN</name>
<dbReference type="Gene3D" id="3.40.920.10">
    <property type="entry name" value="Pyruvate-ferredoxin oxidoreductase, PFOR, domain III"/>
    <property type="match status" value="1"/>
</dbReference>
<dbReference type="NCBIfam" id="TIGR02176">
    <property type="entry name" value="pyruv_ox_red"/>
    <property type="match status" value="1"/>
</dbReference>
<dbReference type="Pfam" id="PF12838">
    <property type="entry name" value="Fer4_7"/>
    <property type="match status" value="1"/>
</dbReference>
<dbReference type="Pfam" id="PF01855">
    <property type="entry name" value="POR_N"/>
    <property type="match status" value="1"/>
</dbReference>
<protein>
    <submittedName>
        <fullName evidence="9">Pyruvate dehydrogenase (Ferredoxin/flavodoxin-dependent)</fullName>
    </submittedName>
</protein>
<evidence type="ECO:0000313" key="10">
    <source>
        <dbReference type="Proteomes" id="UP000070089"/>
    </source>
</evidence>
<gene>
    <name evidence="9" type="ORF">QR46_1014</name>
</gene>
<keyword evidence="3" id="KW-0479">Metal-binding</keyword>
<dbReference type="InterPro" id="IPR002880">
    <property type="entry name" value="Pyrv_Fd/Flavodoxin_OxRdtase_N"/>
</dbReference>
<keyword evidence="7" id="KW-0411">Iron-sulfur</keyword>
<dbReference type="FunFam" id="3.40.50.920:FF:000007">
    <property type="entry name" value="Pyruvate:ferredoxin (Flavodoxin) oxidoreductase"/>
    <property type="match status" value="1"/>
</dbReference>
<evidence type="ECO:0000256" key="1">
    <source>
        <dbReference type="ARBA" id="ARBA00022448"/>
    </source>
</evidence>
<dbReference type="GO" id="GO:0051539">
    <property type="term" value="F:4 iron, 4 sulfur cluster binding"/>
    <property type="evidence" value="ECO:0007669"/>
    <property type="project" value="UniProtKB-KW"/>
</dbReference>
<dbReference type="FunFam" id="3.40.50.970:FF:000012">
    <property type="entry name" value="Pyruvate:ferredoxin (Flavodoxin) oxidoreductase"/>
    <property type="match status" value="1"/>
</dbReference>
<keyword evidence="1" id="KW-0813">Transport</keyword>
<dbReference type="InterPro" id="IPR017900">
    <property type="entry name" value="4Fe4S_Fe_S_CS"/>
</dbReference>
<dbReference type="Gene3D" id="4.10.780.10">
    <property type="entry name" value="Pyruvate-flavodoxin oxidoreductase, EKR domain"/>
    <property type="match status" value="1"/>
</dbReference>
<dbReference type="Pfam" id="PF02775">
    <property type="entry name" value="TPP_enzyme_C"/>
    <property type="match status" value="1"/>
</dbReference>
<dbReference type="FunFam" id="3.40.920.10:FF:000001">
    <property type="entry name" value="Pyruvate:ferredoxin (Flavodoxin) oxidoreductase"/>
    <property type="match status" value="1"/>
</dbReference>
<feature type="domain" description="4Fe-4S ferredoxin-type" evidence="8">
    <location>
        <begin position="697"/>
        <end position="726"/>
    </location>
</feature>
<evidence type="ECO:0000313" key="9">
    <source>
        <dbReference type="EMBL" id="KWX14957.1"/>
    </source>
</evidence>
<dbReference type="PANTHER" id="PTHR32154">
    <property type="entry name" value="PYRUVATE-FLAVODOXIN OXIDOREDUCTASE-RELATED"/>
    <property type="match status" value="1"/>
</dbReference>
<keyword evidence="6" id="KW-0408">Iron</keyword>
<dbReference type="CDD" id="cd03377">
    <property type="entry name" value="TPP_PFOR_PNO"/>
    <property type="match status" value="1"/>
</dbReference>
<dbReference type="InterPro" id="IPR029061">
    <property type="entry name" value="THDP-binding"/>
</dbReference>
<dbReference type="Proteomes" id="UP000070089">
    <property type="component" value="Unassembled WGS sequence"/>
</dbReference>
<evidence type="ECO:0000256" key="6">
    <source>
        <dbReference type="ARBA" id="ARBA00023004"/>
    </source>
</evidence>
<dbReference type="Pfam" id="PF01558">
    <property type="entry name" value="POR"/>
    <property type="match status" value="1"/>
</dbReference>
<dbReference type="SMART" id="SM00890">
    <property type="entry name" value="EKR"/>
    <property type="match status" value="1"/>
</dbReference>
<keyword evidence="9" id="KW-0670">Pyruvate</keyword>
<reference evidence="9 10" key="1">
    <citation type="journal article" date="2015" name="Mol. Biochem. Parasitol.">
        <title>Identification of polymorphic genes for use in assemblage B genotyping assays through comparative genomics of multiple assemblage B Giardia duodenalis isolates.</title>
        <authorList>
            <person name="Wielinga C."/>
            <person name="Thompson R.C."/>
            <person name="Monis P."/>
            <person name="Ryan U."/>
        </authorList>
    </citation>
    <scope>NUCLEOTIDE SEQUENCE [LARGE SCALE GENOMIC DNA]</scope>
    <source>
        <strain evidence="9 10">BAH15c1</strain>
    </source>
</reference>
<dbReference type="InterPro" id="IPR011766">
    <property type="entry name" value="TPP_enzyme_TPP-bd"/>
</dbReference>
<dbReference type="GO" id="GO:0016903">
    <property type="term" value="F:oxidoreductase activity, acting on the aldehyde or oxo group of donors"/>
    <property type="evidence" value="ECO:0007669"/>
    <property type="project" value="InterPro"/>
</dbReference>
<dbReference type="GO" id="GO:0022900">
    <property type="term" value="P:electron transport chain"/>
    <property type="evidence" value="ECO:0007669"/>
    <property type="project" value="InterPro"/>
</dbReference>
<dbReference type="InterPro" id="IPR002869">
    <property type="entry name" value="Pyrv_flavodox_OxRed_cen"/>
</dbReference>
<dbReference type="SUPFAM" id="SSF54862">
    <property type="entry name" value="4Fe-4S ferredoxins"/>
    <property type="match status" value="1"/>
</dbReference>
<dbReference type="InterPro" id="IPR009014">
    <property type="entry name" value="Transketo_C/PFOR_II"/>
</dbReference>
<evidence type="ECO:0000256" key="4">
    <source>
        <dbReference type="ARBA" id="ARBA00022982"/>
    </source>
</evidence>
<dbReference type="SUPFAM" id="SSF53323">
    <property type="entry name" value="Pyruvate-ferredoxin oxidoreductase, PFOR, domain III"/>
    <property type="match status" value="1"/>
</dbReference>
<dbReference type="Pfam" id="PF10371">
    <property type="entry name" value="EKR"/>
    <property type="match status" value="1"/>
</dbReference>
<dbReference type="Gene3D" id="3.40.50.920">
    <property type="match status" value="1"/>
</dbReference>
<dbReference type="GO" id="GO:0030976">
    <property type="term" value="F:thiamine pyrophosphate binding"/>
    <property type="evidence" value="ECO:0007669"/>
    <property type="project" value="InterPro"/>
</dbReference>
<feature type="domain" description="4Fe-4S ferredoxin-type" evidence="8">
    <location>
        <begin position="756"/>
        <end position="790"/>
    </location>
</feature>
<dbReference type="InterPro" id="IPR019752">
    <property type="entry name" value="Pyrv/ketoisovalerate_OxRed_cat"/>
</dbReference>
<dbReference type="OrthoDB" id="1688044at2759"/>
<keyword evidence="2" id="KW-0004">4Fe-4S</keyword>
<dbReference type="InterPro" id="IPR037112">
    <property type="entry name" value="Pyrv-flavodox_OxR_EKR_sf"/>
</dbReference>
<dbReference type="EMBL" id="JXTI01000018">
    <property type="protein sequence ID" value="KWX14957.1"/>
    <property type="molecule type" value="Genomic_DNA"/>
</dbReference>
<comment type="caution">
    <text evidence="9">The sequence shown here is derived from an EMBL/GenBank/DDBJ whole genome shotgun (WGS) entry which is preliminary data.</text>
</comment>
<dbReference type="VEuPathDB" id="GiardiaDB:QR46_1014"/>
<dbReference type="InterPro" id="IPR017896">
    <property type="entry name" value="4Fe4S_Fe-S-bd"/>
</dbReference>
<sequence length="1199" mass="131776">MSVVHAPIDGCCAAAHVSYFFSDASVIYPITPSTPMAEYVDSWAAKGRKNAFGQVVRVEEMNSEGAAAGALHGTLSTGLLSSTYTASQGLLLMIPNMYKIAGEHLPAVFHVAARTIATHSLSVHGDHADIMAVRQTGCTIMVSEDIQEAMDMAIAAHLTAIYSSHPVVHAFDGFRTSHTIKKVELIDYEQLRPHVPYDEIEAFRQKSLSPQHPEMRGSCQGPPIWMQAGEADNLHYAEIPKHVERAFAKVKEITGRSYKFFDYAGAPDATAIVIIMGSGYLTVREVVEYLVERGEKVGVVCVHLFRPFCGDKLLEAIPASCRRICVMERAKEIMAGAEPLRLDVIEALYSGNRLSAVTTVIGGIFGLSSKDFNTADAFAIFKNLQATTPLNNFTVGIDDDVTHMSLKRDPASPSLVPKGTVQCLFFGMGSDGVVGANKNAIKIISDNTPLFTQGYFDYDSFKAGGFTSAHLRFGDKPIRCEYLIHDADFTAVSQPSYLTKYNILLVERCKPGSLLLLNTSASNVEEVTAAIPRNMRKMIEDKGLKLMVMDASEISLEAGLPGRINSALQTAFFLLSGVLPSDQAIDIWKKTVIKTFSRKGEKVVNMNLACIDATIKEGAIKEIKYPKNWASIEEGSFVKMYNKRMERIISAAPEFVKDVMLPATTGRGDELRVSAFRKGGFMMTGTTQYAKRNIAVQVPVWQSSTCIQCMLCVTACPHAVLRPYLVNAEEEEKLAPVIRDQLIPIKNPVVKSKGNFKLAIQASTLDCTGCQVCSQVCPTREKGTLKMEVTHNVEAREVEKFYSLNDNVSVKTDDWTLDESEKAYQYRRPLFEYHGACAGCGETAYITHVTRLFGSRLIIANATGCSSIYGFSFPFSPYTKNSKGQGPAWANSLFEDNAEFGMGMLVGIQQRRERILETVKGLVAKNLGGDEFIEAANSWIENYNKITESETAGDKLKKQILSLSTDCSELKEARDLLALPSNLDLLARPLILIQGGDGWSYDIGFAGLDHVLSTGLDVTILVLDTEVYSNTGGQRSKATPLGAVARFAAAGKRTEKKDLGQIAMAYNNVYVGSISLGYSHTAAIKTIREAFEWTGPSIVMAYAPCIEHGEDMKASNATQKLAVETGYWLTYTRHPERGLVMGCKEPSKPVTDFLNRQNRFNQILGERPEEAEALRTELQDFVNNRYKKYSEMQATAKTG</sequence>
<dbReference type="InterPro" id="IPR050722">
    <property type="entry name" value="Pyruvate:ferred/Flavod_OxRd"/>
</dbReference>
<dbReference type="Gene3D" id="3.40.50.970">
    <property type="match status" value="2"/>
</dbReference>
<dbReference type="GO" id="GO:0006979">
    <property type="term" value="P:response to oxidative stress"/>
    <property type="evidence" value="ECO:0007669"/>
    <property type="project" value="TreeGrafter"/>
</dbReference>
<dbReference type="GO" id="GO:0005506">
    <property type="term" value="F:iron ion binding"/>
    <property type="evidence" value="ECO:0007669"/>
    <property type="project" value="InterPro"/>
</dbReference>
<evidence type="ECO:0000259" key="8">
    <source>
        <dbReference type="PROSITE" id="PS51379"/>
    </source>
</evidence>
<dbReference type="SUPFAM" id="SSF52518">
    <property type="entry name" value="Thiamin diphosphate-binding fold (THDP-binding)"/>
    <property type="match status" value="2"/>
</dbReference>
<dbReference type="SUPFAM" id="SSF52922">
    <property type="entry name" value="TK C-terminal domain-like"/>
    <property type="match status" value="1"/>
</dbReference>
<dbReference type="AlphaFoldDB" id="A0A132NY12"/>
<accession>A0A132NY12</accession>
<keyword evidence="4" id="KW-0249">Electron transport</keyword>
<dbReference type="Pfam" id="PF17147">
    <property type="entry name" value="PFOR_II"/>
    <property type="match status" value="1"/>
</dbReference>
<evidence type="ECO:0000256" key="3">
    <source>
        <dbReference type="ARBA" id="ARBA00022723"/>
    </source>
</evidence>